<proteinExistence type="predicted"/>
<protein>
    <submittedName>
        <fullName evidence="1">Uncharacterized protein</fullName>
    </submittedName>
</protein>
<organism evidence="1 2">
    <name type="scientific">Stephania yunnanensis</name>
    <dbReference type="NCBI Taxonomy" id="152371"/>
    <lineage>
        <taxon>Eukaryota</taxon>
        <taxon>Viridiplantae</taxon>
        <taxon>Streptophyta</taxon>
        <taxon>Embryophyta</taxon>
        <taxon>Tracheophyta</taxon>
        <taxon>Spermatophyta</taxon>
        <taxon>Magnoliopsida</taxon>
        <taxon>Ranunculales</taxon>
        <taxon>Menispermaceae</taxon>
        <taxon>Menispermoideae</taxon>
        <taxon>Cissampelideae</taxon>
        <taxon>Stephania</taxon>
    </lineage>
</organism>
<evidence type="ECO:0000313" key="2">
    <source>
        <dbReference type="Proteomes" id="UP001420932"/>
    </source>
</evidence>
<sequence>MVMGDLNVYLYLEEKSRGASADRSKRKELFEFMQNCSLQDMGFIGPKFAWTRGYLQERLDRGLCNGA</sequence>
<dbReference type="InterPro" id="IPR036691">
    <property type="entry name" value="Endo/exonu/phosph_ase_sf"/>
</dbReference>
<reference evidence="1 2" key="1">
    <citation type="submission" date="2024-01" db="EMBL/GenBank/DDBJ databases">
        <title>Genome assemblies of Stephania.</title>
        <authorList>
            <person name="Yang L."/>
        </authorList>
    </citation>
    <scope>NUCLEOTIDE SEQUENCE [LARGE SCALE GENOMIC DNA]</scope>
    <source>
        <strain evidence="1">YNDBR</strain>
        <tissue evidence="1">Leaf</tissue>
    </source>
</reference>
<name>A0AAP0KG98_9MAGN</name>
<comment type="caution">
    <text evidence="1">The sequence shown here is derived from an EMBL/GenBank/DDBJ whole genome shotgun (WGS) entry which is preliminary data.</text>
</comment>
<accession>A0AAP0KG98</accession>
<evidence type="ECO:0000313" key="1">
    <source>
        <dbReference type="EMBL" id="KAK9151490.1"/>
    </source>
</evidence>
<gene>
    <name evidence="1" type="ORF">Syun_009799</name>
</gene>
<dbReference type="SUPFAM" id="SSF56219">
    <property type="entry name" value="DNase I-like"/>
    <property type="match status" value="1"/>
</dbReference>
<dbReference type="Proteomes" id="UP001420932">
    <property type="component" value="Unassembled WGS sequence"/>
</dbReference>
<keyword evidence="2" id="KW-1185">Reference proteome</keyword>
<dbReference type="AlphaFoldDB" id="A0AAP0KG98"/>
<dbReference type="EMBL" id="JBBNAF010000004">
    <property type="protein sequence ID" value="KAK9151490.1"/>
    <property type="molecule type" value="Genomic_DNA"/>
</dbReference>